<dbReference type="PANTHER" id="PTHR43278:SF4">
    <property type="entry name" value="NAD(P)H-DEPENDENT FMN-CONTAINING OXIDOREDUCTASE YWQN-RELATED"/>
    <property type="match status" value="1"/>
</dbReference>
<reference evidence="4" key="1">
    <citation type="submission" date="2019-11" db="EMBL/GenBank/DDBJ databases">
        <authorList>
            <person name="Feng L."/>
        </authorList>
    </citation>
    <scope>NUCLEOTIDE SEQUENCE</scope>
    <source>
        <strain evidence="4">AundefinedLFYP135</strain>
    </source>
</reference>
<keyword evidence="4" id="KW-0560">Oxidoreductase</keyword>
<accession>A0A6N2TQK4</accession>
<sequence length="191" mass="20925">MKVVAFNGSPRKNGNTYHALKTVCQVLEQNGIETEIVQVGGKLLWGCQGCNGCRENPEHRCILGDDGMNGFFDKMVEADGILIGSPVYYGNVSTETKALIDRCGMLAGANGAALKRKVGAPVIAVRRAGSNFTYAAINYFFGISQMIIPTSRYWNMTLALNEGDYEKDAEGIETFRVLGENMAWLLKKLED</sequence>
<dbReference type="Gene3D" id="3.40.50.360">
    <property type="match status" value="1"/>
</dbReference>
<keyword evidence="1" id="KW-0285">Flavoprotein</keyword>
<keyword evidence="2" id="KW-0288">FMN</keyword>
<organism evidence="4">
    <name type="scientific">uncultured Anaerotruncus sp</name>
    <dbReference type="NCBI Taxonomy" id="905011"/>
    <lineage>
        <taxon>Bacteria</taxon>
        <taxon>Bacillati</taxon>
        <taxon>Bacillota</taxon>
        <taxon>Clostridia</taxon>
        <taxon>Eubacteriales</taxon>
        <taxon>Oscillospiraceae</taxon>
        <taxon>Anaerotruncus</taxon>
        <taxon>environmental samples</taxon>
    </lineage>
</organism>
<protein>
    <submittedName>
        <fullName evidence="4">2-amino-4-deoxychorismate dehydrogenase</fullName>
        <ecNumber evidence="4">1.3.99.24</ecNumber>
    </submittedName>
</protein>
<dbReference type="SUPFAM" id="SSF52218">
    <property type="entry name" value="Flavoproteins"/>
    <property type="match status" value="1"/>
</dbReference>
<evidence type="ECO:0000259" key="3">
    <source>
        <dbReference type="Pfam" id="PF03358"/>
    </source>
</evidence>
<dbReference type="InterPro" id="IPR029039">
    <property type="entry name" value="Flavoprotein-like_sf"/>
</dbReference>
<dbReference type="PANTHER" id="PTHR43278">
    <property type="entry name" value="NAD(P)H-DEPENDENT FMN-CONTAINING OXIDOREDUCTASE YWQN-RELATED"/>
    <property type="match status" value="1"/>
</dbReference>
<dbReference type="EC" id="1.3.99.24" evidence="4"/>
<dbReference type="InterPro" id="IPR005025">
    <property type="entry name" value="FMN_Rdtase-like_dom"/>
</dbReference>
<evidence type="ECO:0000256" key="2">
    <source>
        <dbReference type="ARBA" id="ARBA00022643"/>
    </source>
</evidence>
<dbReference type="InterPro" id="IPR051796">
    <property type="entry name" value="ISF_SsuE-like"/>
</dbReference>
<dbReference type="GO" id="GO:0016491">
    <property type="term" value="F:oxidoreductase activity"/>
    <property type="evidence" value="ECO:0007669"/>
    <property type="project" value="UniProtKB-KW"/>
</dbReference>
<evidence type="ECO:0000256" key="1">
    <source>
        <dbReference type="ARBA" id="ARBA00022630"/>
    </source>
</evidence>
<name>A0A6N2TQK4_9FIRM</name>
<gene>
    <name evidence="4" type="primary">sgcG_1</name>
    <name evidence="4" type="ORF">AULFYP135_01542</name>
</gene>
<feature type="domain" description="NADPH-dependent FMN reductase-like" evidence="3">
    <location>
        <begin position="1"/>
        <end position="157"/>
    </location>
</feature>
<dbReference type="EMBL" id="CACRSL010000003">
    <property type="protein sequence ID" value="VYT07667.1"/>
    <property type="molecule type" value="Genomic_DNA"/>
</dbReference>
<evidence type="ECO:0000313" key="4">
    <source>
        <dbReference type="EMBL" id="VYT07667.1"/>
    </source>
</evidence>
<proteinExistence type="predicted"/>
<dbReference type="Pfam" id="PF03358">
    <property type="entry name" value="FMN_red"/>
    <property type="match status" value="1"/>
</dbReference>
<dbReference type="AlphaFoldDB" id="A0A6N2TQK4"/>